<dbReference type="Gene3D" id="1.10.530.10">
    <property type="match status" value="1"/>
</dbReference>
<dbReference type="InterPro" id="IPR023346">
    <property type="entry name" value="Lysozyme-like_dom_sf"/>
</dbReference>
<proteinExistence type="predicted"/>
<evidence type="ECO:0000313" key="3">
    <source>
        <dbReference type="EMBL" id="AKV59750.1"/>
    </source>
</evidence>
<evidence type="ECO:0000259" key="2">
    <source>
        <dbReference type="Pfam" id="PF13406"/>
    </source>
</evidence>
<dbReference type="InterPro" id="IPR031304">
    <property type="entry name" value="SLT_2"/>
</dbReference>
<dbReference type="PATRIC" id="fig|156976.3.peg.155"/>
<dbReference type="KEGG" id="crie:AK829_00815"/>
<dbReference type="GO" id="GO:0008933">
    <property type="term" value="F:peptidoglycan lytic transglycosylase activity"/>
    <property type="evidence" value="ECO:0007669"/>
    <property type="project" value="TreeGrafter"/>
</dbReference>
<keyword evidence="1" id="KW-0812">Transmembrane</keyword>
<dbReference type="GO" id="GO:0009253">
    <property type="term" value="P:peptidoglycan catabolic process"/>
    <property type="evidence" value="ECO:0007669"/>
    <property type="project" value="TreeGrafter"/>
</dbReference>
<keyword evidence="1" id="KW-0472">Membrane</keyword>
<dbReference type="PANTHER" id="PTHR30163:SF8">
    <property type="entry name" value="LYTIC MUREIN TRANSGLYCOSYLASE"/>
    <property type="match status" value="1"/>
</dbReference>
<sequence length="269" mass="28585">MTTRRASRAAKGCGCAGLIAVVLTIVLVAAVVAWLASLTNTPVLPTQREPVPTHMPPDAAQAPPLIDVHAPGRTANHLGEWAQPIADETRIDPQAVRAYGNAALIAAEAWPACNLQWNTLAGIGWVETRHGTYTGRSFDPARLTADGTPDPQIIGPALDGTGNFALITDTDGGVLDGDTEFDRAVGPMQFIPESWARFGRDADGDGYPNPQQIDDAALGAANLLCANGRDLSTEEGWRQAIYAYNHSNDYVAKVRDAAANYALNQPAHR</sequence>
<accession>A0A0K1RE92</accession>
<keyword evidence="1" id="KW-1133">Transmembrane helix</keyword>
<dbReference type="Pfam" id="PF13406">
    <property type="entry name" value="SLT_2"/>
    <property type="match status" value="1"/>
</dbReference>
<dbReference type="CDD" id="cd13399">
    <property type="entry name" value="Slt35-like"/>
    <property type="match status" value="1"/>
</dbReference>
<dbReference type="SUPFAM" id="SSF53955">
    <property type="entry name" value="Lysozyme-like"/>
    <property type="match status" value="1"/>
</dbReference>
<dbReference type="PANTHER" id="PTHR30163">
    <property type="entry name" value="MEMBRANE-BOUND LYTIC MUREIN TRANSGLYCOSYLASE B"/>
    <property type="match status" value="1"/>
</dbReference>
<feature type="domain" description="Transglycosylase SLT" evidence="2">
    <location>
        <begin position="184"/>
        <end position="228"/>
    </location>
</feature>
<gene>
    <name evidence="3" type="ORF">AK829_00815</name>
</gene>
<protein>
    <recommendedName>
        <fullName evidence="2">Transglycosylase SLT domain-containing protein</fullName>
    </recommendedName>
</protein>
<dbReference type="RefSeq" id="WP_052206287.1">
    <property type="nucleotide sequence ID" value="NZ_CP012342.1"/>
</dbReference>
<name>A0A0K1RE92_9CORY</name>
<dbReference type="Proteomes" id="UP000060016">
    <property type="component" value="Chromosome"/>
</dbReference>
<reference evidence="3 4" key="1">
    <citation type="submission" date="2015-08" db="EMBL/GenBank/DDBJ databases">
        <authorList>
            <person name="Babu N.S."/>
            <person name="Beckwith C.J."/>
            <person name="Beseler K.G."/>
            <person name="Brison A."/>
            <person name="Carone J.V."/>
            <person name="Caskin T.P."/>
            <person name="Diamond M."/>
            <person name="Durham M.E."/>
            <person name="Foxe J.M."/>
            <person name="Go M."/>
            <person name="Henderson B.A."/>
            <person name="Jones I.B."/>
            <person name="McGettigan J.A."/>
            <person name="Micheletti S.J."/>
            <person name="Nasrallah M.E."/>
            <person name="Ortiz D."/>
            <person name="Piller C.R."/>
            <person name="Privatt S.R."/>
            <person name="Schneider S.L."/>
            <person name="Sharp S."/>
            <person name="Smith T.C."/>
            <person name="Stanton J.D."/>
            <person name="Ullery H.E."/>
            <person name="Wilson R.J."/>
            <person name="Serrano M.G."/>
            <person name="Buck G."/>
            <person name="Lee V."/>
            <person name="Wang Y."/>
            <person name="Carvalho R."/>
            <person name="Voegtly L."/>
            <person name="Shi R."/>
            <person name="Duckworth R."/>
            <person name="Johnson A."/>
            <person name="Loviza R."/>
            <person name="Walstead R."/>
            <person name="Shah Z."/>
            <person name="Kiflezghi M."/>
            <person name="Wade K."/>
            <person name="Ball S.L."/>
            <person name="Bradley K.W."/>
            <person name="Asai D.J."/>
            <person name="Bowman C.A."/>
            <person name="Russell D.A."/>
            <person name="Pope W.H."/>
            <person name="Jacobs-Sera D."/>
            <person name="Hendrix R.W."/>
            <person name="Hatfull G.F."/>
        </authorList>
    </citation>
    <scope>NUCLEOTIDE SEQUENCE [LARGE SCALE GENOMIC DNA]</scope>
    <source>
        <strain evidence="3 4">PUDD_83A45</strain>
    </source>
</reference>
<dbReference type="InterPro" id="IPR043426">
    <property type="entry name" value="MltB-like"/>
</dbReference>
<evidence type="ECO:0000313" key="4">
    <source>
        <dbReference type="Proteomes" id="UP000060016"/>
    </source>
</evidence>
<keyword evidence="4" id="KW-1185">Reference proteome</keyword>
<organism evidence="3 4">
    <name type="scientific">Corynebacterium riegelii</name>
    <dbReference type="NCBI Taxonomy" id="156976"/>
    <lineage>
        <taxon>Bacteria</taxon>
        <taxon>Bacillati</taxon>
        <taxon>Actinomycetota</taxon>
        <taxon>Actinomycetes</taxon>
        <taxon>Mycobacteriales</taxon>
        <taxon>Corynebacteriaceae</taxon>
        <taxon>Corynebacterium</taxon>
    </lineage>
</organism>
<evidence type="ECO:0000256" key="1">
    <source>
        <dbReference type="SAM" id="Phobius"/>
    </source>
</evidence>
<dbReference type="STRING" id="156976.AK829_00815"/>
<dbReference type="AlphaFoldDB" id="A0A0K1RE92"/>
<dbReference type="EMBL" id="CP012342">
    <property type="protein sequence ID" value="AKV59750.1"/>
    <property type="molecule type" value="Genomic_DNA"/>
</dbReference>
<feature type="transmembrane region" description="Helical" evidence="1">
    <location>
        <begin position="12"/>
        <end position="36"/>
    </location>
</feature>